<accession>A0A9N9A100</accession>
<dbReference type="Pfam" id="PF00130">
    <property type="entry name" value="C1_1"/>
    <property type="match status" value="1"/>
</dbReference>
<evidence type="ECO:0000313" key="8">
    <source>
        <dbReference type="EMBL" id="CAG8513985.1"/>
    </source>
</evidence>
<dbReference type="Proteomes" id="UP000789572">
    <property type="component" value="Unassembled WGS sequence"/>
</dbReference>
<feature type="region of interest" description="Disordered" evidence="5">
    <location>
        <begin position="1"/>
        <end position="263"/>
    </location>
</feature>
<dbReference type="GO" id="GO:0005096">
    <property type="term" value="F:GTPase activator activity"/>
    <property type="evidence" value="ECO:0007669"/>
    <property type="project" value="UniProtKB-KW"/>
</dbReference>
<dbReference type="Gene3D" id="3.30.60.20">
    <property type="match status" value="1"/>
</dbReference>
<dbReference type="AlphaFoldDB" id="A0A9N9A100"/>
<dbReference type="PROSITE" id="PS00479">
    <property type="entry name" value="ZF_DAG_PE_1"/>
    <property type="match status" value="1"/>
</dbReference>
<comment type="caution">
    <text evidence="8">The sequence shown here is derived from an EMBL/GenBank/DDBJ whole genome shotgun (WGS) entry which is preliminary data.</text>
</comment>
<keyword evidence="4" id="KW-0175">Coiled coil</keyword>
<feature type="domain" description="Rho-GAP" evidence="7">
    <location>
        <begin position="1051"/>
        <end position="1240"/>
    </location>
</feature>
<feature type="coiled-coil region" evidence="4">
    <location>
        <begin position="675"/>
        <end position="747"/>
    </location>
</feature>
<evidence type="ECO:0000313" key="9">
    <source>
        <dbReference type="Proteomes" id="UP000789572"/>
    </source>
</evidence>
<sequence>MDCHNEKLNRPRRSKEKDNNSLNFLYEKSLPSLPTEEKNKERRKLKPQRSFDSQSSQSSQRHVTPKRSTESLNRYQNVAQQPAPNSSRRKSRTLDTQAVSDSLRKFSDSDAERKRSDSLSSSSSSSYLQAPSLQVQPLNKSASSLSLNRTGTPSPTPLSRNSLFVQPSSFLRDRDVNKRTGLSLRRNASAEVLSIDVNASERIDKRDGRKKRTKEKERERERGRERGRDEEREREREREKRREREREKEKEIREREMREREIREREREIREREIREREIREKEIREREIRERELREREIRERERREKERALELEREKARALELEREKARALELEREKARALELEREREREREKEREQEKVVDAENFRARNDSITTIQSDTRSVRSFSISSYRSDVTESTSDKLVLSPTVRSSSLPSQSASSPAPHSQSTSPKPPQTLTNSNEEQQTTSPSPTYSYPRSPTPPSPQSGSLTTPQSPSSEAHTFKNGKTATDINGKNEIKDTDDADDVNDADDADGADDASETSDATQESEEQVTFSPRPNIDLPVLPPLSFSLEDDLINIIENTRFSRQNSMRKSKTFAADDADLLSGLEGKSVDLLGLGEEAEAENVLSREHERKDIPRVTIECEEESVTALKAELIETKKKLVDVENKYHRIKRISQEALTITHNSYTEERVYRHEAEMIIEELQAKLAARNKKIAELKQENDAKDRMIKDSQALKLELEEMRNTLKDLNMQKELLLKEIEGLTKEKEDGSTNNPSSLVRHISTHLDEVKQAYMSDIRSLQNDSESLRKETENLRILRDQCIEEARALNEKNLELADLNNELMQQIEAHQKTSKGGFGFFRTKPSVPDKDMYISEHARTSSVATLDSTISNDGSNSTYKDSTQVMVVQRGIAHKNSINRGETPKKFKWKKGGVLNKLLYSSNDENKRVSPNISPTSTLTGNEEVGKRGEKERERERERVSSESERRRLPGDSGQAKAHTWQQTTFYRLVKCEHCSEKIWGINVDVRCSACGVGCHQKCASSCTSACTGSPGAYADEAESIASITATIFGIELHKQLESEGRDIPLLVEKCIKAVEARGMDFEGIYRKSGGMSQMKAIITAFEQGEDIDLNSPTEFNDIGAVTSVLRQFFRELPDPLFTTGLYNKFLEASASKTTEDKLDRFRQAIAKLPKGHYSTARYLMNHLYRVRQAGSENLMSAKSLSVVFGPTILKGPDPNAEMIDMKLRNSAVEFMIENAPELWIKDIVVRKDGFL</sequence>
<dbReference type="PROSITE" id="PS50238">
    <property type="entry name" value="RHOGAP"/>
    <property type="match status" value="1"/>
</dbReference>
<feature type="compositionally biased region" description="Low complexity" evidence="5">
    <location>
        <begin position="465"/>
        <end position="477"/>
    </location>
</feature>
<dbReference type="InterPro" id="IPR002219">
    <property type="entry name" value="PKC_DAG/PE"/>
</dbReference>
<dbReference type="InterPro" id="IPR046349">
    <property type="entry name" value="C1-like_sf"/>
</dbReference>
<feature type="compositionally biased region" description="Low complexity" evidence="5">
    <location>
        <begin position="378"/>
        <end position="393"/>
    </location>
</feature>
<protein>
    <submittedName>
        <fullName evidence="8">4877_t:CDS:1</fullName>
    </submittedName>
</protein>
<evidence type="ECO:0000256" key="5">
    <source>
        <dbReference type="SAM" id="MobiDB-lite"/>
    </source>
</evidence>
<feature type="compositionally biased region" description="Polar residues" evidence="5">
    <location>
        <begin position="127"/>
        <end position="169"/>
    </location>
</feature>
<dbReference type="CDD" id="cd00029">
    <property type="entry name" value="C1"/>
    <property type="match status" value="1"/>
</dbReference>
<dbReference type="PROSITE" id="PS50081">
    <property type="entry name" value="ZF_DAG_PE_2"/>
    <property type="match status" value="1"/>
</dbReference>
<proteinExistence type="predicted"/>
<feature type="coiled-coil region" evidence="4">
    <location>
        <begin position="771"/>
        <end position="833"/>
    </location>
</feature>
<reference evidence="8" key="1">
    <citation type="submission" date="2021-06" db="EMBL/GenBank/DDBJ databases">
        <authorList>
            <person name="Kallberg Y."/>
            <person name="Tangrot J."/>
            <person name="Rosling A."/>
        </authorList>
    </citation>
    <scope>NUCLEOTIDE SEQUENCE</scope>
    <source>
        <strain evidence="8">IA702</strain>
    </source>
</reference>
<feature type="compositionally biased region" description="Basic and acidic residues" evidence="5">
    <location>
        <begin position="342"/>
        <end position="370"/>
    </location>
</feature>
<evidence type="ECO:0000256" key="3">
    <source>
        <dbReference type="ARBA" id="ARBA00022833"/>
    </source>
</evidence>
<feature type="compositionally biased region" description="Basic and acidic residues" evidence="5">
    <location>
        <begin position="102"/>
        <end position="117"/>
    </location>
</feature>
<feature type="compositionally biased region" description="Basic and acidic residues" evidence="5">
    <location>
        <begin position="944"/>
        <end position="970"/>
    </location>
</feature>
<dbReference type="Gene3D" id="1.10.555.10">
    <property type="entry name" value="Rho GTPase activation protein"/>
    <property type="match status" value="1"/>
</dbReference>
<dbReference type="SMART" id="SM00109">
    <property type="entry name" value="C1"/>
    <property type="match status" value="1"/>
</dbReference>
<evidence type="ECO:0000256" key="4">
    <source>
        <dbReference type="SAM" id="Coils"/>
    </source>
</evidence>
<keyword evidence="3" id="KW-0862">Zinc</keyword>
<feature type="coiled-coil region" evidence="4">
    <location>
        <begin position="622"/>
        <end position="649"/>
    </location>
</feature>
<evidence type="ECO:0000259" key="6">
    <source>
        <dbReference type="PROSITE" id="PS50081"/>
    </source>
</evidence>
<dbReference type="SMART" id="SM00324">
    <property type="entry name" value="RhoGAP"/>
    <property type="match status" value="1"/>
</dbReference>
<dbReference type="Pfam" id="PF00620">
    <property type="entry name" value="RhoGAP"/>
    <property type="match status" value="1"/>
</dbReference>
<feature type="region of interest" description="Disordered" evidence="5">
    <location>
        <begin position="925"/>
        <end position="977"/>
    </location>
</feature>
<feature type="compositionally biased region" description="Basic and acidic residues" evidence="5">
    <location>
        <begin position="214"/>
        <end position="263"/>
    </location>
</feature>
<dbReference type="SUPFAM" id="SSF48350">
    <property type="entry name" value="GTPase activation domain, GAP"/>
    <property type="match status" value="1"/>
</dbReference>
<keyword evidence="1" id="KW-0343">GTPase activation</keyword>
<feature type="compositionally biased region" description="Polar residues" evidence="5">
    <location>
        <begin position="70"/>
        <end position="86"/>
    </location>
</feature>
<keyword evidence="2" id="KW-0479">Metal-binding</keyword>
<keyword evidence="9" id="KW-1185">Reference proteome</keyword>
<dbReference type="GO" id="GO:0046872">
    <property type="term" value="F:metal ion binding"/>
    <property type="evidence" value="ECO:0007669"/>
    <property type="project" value="UniProtKB-KW"/>
</dbReference>
<dbReference type="SUPFAM" id="SSF57889">
    <property type="entry name" value="Cysteine-rich domain"/>
    <property type="match status" value="1"/>
</dbReference>
<dbReference type="InterPro" id="IPR008936">
    <property type="entry name" value="Rho_GTPase_activation_prot"/>
</dbReference>
<dbReference type="InterPro" id="IPR051854">
    <property type="entry name" value="Rho-type_GAP"/>
</dbReference>
<gene>
    <name evidence="8" type="ORF">POCULU_LOCUS3220</name>
</gene>
<evidence type="ECO:0000256" key="1">
    <source>
        <dbReference type="ARBA" id="ARBA00022468"/>
    </source>
</evidence>
<dbReference type="InterPro" id="IPR000198">
    <property type="entry name" value="RhoGAP_dom"/>
</dbReference>
<feature type="domain" description="Phorbol-ester/DAG-type" evidence="6">
    <location>
        <begin position="978"/>
        <end position="1027"/>
    </location>
</feature>
<dbReference type="EMBL" id="CAJVPJ010000342">
    <property type="protein sequence ID" value="CAG8513985.1"/>
    <property type="molecule type" value="Genomic_DNA"/>
</dbReference>
<feature type="compositionally biased region" description="Acidic residues" evidence="5">
    <location>
        <begin position="501"/>
        <end position="530"/>
    </location>
</feature>
<organism evidence="8 9">
    <name type="scientific">Paraglomus occultum</name>
    <dbReference type="NCBI Taxonomy" id="144539"/>
    <lineage>
        <taxon>Eukaryota</taxon>
        <taxon>Fungi</taxon>
        <taxon>Fungi incertae sedis</taxon>
        <taxon>Mucoromycota</taxon>
        <taxon>Glomeromycotina</taxon>
        <taxon>Glomeromycetes</taxon>
        <taxon>Paraglomerales</taxon>
        <taxon>Paraglomeraceae</taxon>
        <taxon>Paraglomus</taxon>
    </lineage>
</organism>
<name>A0A9N9A100_9GLOM</name>
<feature type="compositionally biased region" description="Polar residues" evidence="5">
    <location>
        <begin position="925"/>
        <end position="941"/>
    </location>
</feature>
<feature type="region of interest" description="Disordered" evidence="5">
    <location>
        <begin position="342"/>
        <end position="542"/>
    </location>
</feature>
<dbReference type="PANTHER" id="PTHR46075">
    <property type="entry name" value="CHIMERIN FAMILY MEMBER"/>
    <property type="match status" value="1"/>
</dbReference>
<dbReference type="GO" id="GO:0007165">
    <property type="term" value="P:signal transduction"/>
    <property type="evidence" value="ECO:0007669"/>
    <property type="project" value="InterPro"/>
</dbReference>
<dbReference type="PANTHER" id="PTHR46075:SF2">
    <property type="entry name" value="RHO GTPASE ACTIVATING PROTEIN AT 5A, ISOFORM A"/>
    <property type="match status" value="1"/>
</dbReference>
<evidence type="ECO:0000256" key="2">
    <source>
        <dbReference type="ARBA" id="ARBA00022723"/>
    </source>
</evidence>
<feature type="compositionally biased region" description="Basic and acidic residues" evidence="5">
    <location>
        <begin position="1"/>
        <end position="19"/>
    </location>
</feature>
<evidence type="ECO:0000259" key="7">
    <source>
        <dbReference type="PROSITE" id="PS50238"/>
    </source>
</evidence>
<feature type="compositionally biased region" description="Low complexity" evidence="5">
    <location>
        <begin position="444"/>
        <end position="457"/>
    </location>
</feature>
<feature type="compositionally biased region" description="Low complexity" evidence="5">
    <location>
        <begin position="411"/>
        <end position="430"/>
    </location>
</feature>
<dbReference type="OrthoDB" id="79452at2759"/>